<gene>
    <name evidence="5" type="ORF">SAMN05216192_10988</name>
</gene>
<protein>
    <submittedName>
        <fullName evidence="5">AraC-type DNA-binding protein</fullName>
    </submittedName>
</protein>
<dbReference type="OrthoDB" id="182534at2"/>
<dbReference type="Pfam" id="PF12833">
    <property type="entry name" value="HTH_18"/>
    <property type="match status" value="1"/>
</dbReference>
<dbReference type="SUPFAM" id="SSF51215">
    <property type="entry name" value="Regulatory protein AraC"/>
    <property type="match status" value="1"/>
</dbReference>
<name>A0A1G8P4P2_9BACL</name>
<dbReference type="CDD" id="cd02208">
    <property type="entry name" value="cupin_RmlC-like"/>
    <property type="match status" value="1"/>
</dbReference>
<dbReference type="PANTHER" id="PTHR43280:SF17">
    <property type="entry name" value="ARAC-TYPE DNA-BINDING DOMAIN-CONTAINING PROTEIN"/>
    <property type="match status" value="1"/>
</dbReference>
<dbReference type="PANTHER" id="PTHR43280">
    <property type="entry name" value="ARAC-FAMILY TRANSCRIPTIONAL REGULATOR"/>
    <property type="match status" value="1"/>
</dbReference>
<evidence type="ECO:0000256" key="1">
    <source>
        <dbReference type="ARBA" id="ARBA00023015"/>
    </source>
</evidence>
<dbReference type="InterPro" id="IPR020449">
    <property type="entry name" value="Tscrpt_reg_AraC-type_HTH"/>
</dbReference>
<organism evidence="5 6">
    <name type="scientific">Paenibacillus typhae</name>
    <dbReference type="NCBI Taxonomy" id="1174501"/>
    <lineage>
        <taxon>Bacteria</taxon>
        <taxon>Bacillati</taxon>
        <taxon>Bacillota</taxon>
        <taxon>Bacilli</taxon>
        <taxon>Bacillales</taxon>
        <taxon>Paenibacillaceae</taxon>
        <taxon>Paenibacillus</taxon>
    </lineage>
</organism>
<dbReference type="SMART" id="SM00342">
    <property type="entry name" value="HTH_ARAC"/>
    <property type="match status" value="1"/>
</dbReference>
<dbReference type="InterPro" id="IPR037923">
    <property type="entry name" value="HTH-like"/>
</dbReference>
<dbReference type="STRING" id="1174501.SAMN05216192_10988"/>
<dbReference type="Proteomes" id="UP000199050">
    <property type="component" value="Unassembled WGS sequence"/>
</dbReference>
<evidence type="ECO:0000259" key="4">
    <source>
        <dbReference type="PROSITE" id="PS01124"/>
    </source>
</evidence>
<dbReference type="Gene3D" id="2.60.120.10">
    <property type="entry name" value="Jelly Rolls"/>
    <property type="match status" value="1"/>
</dbReference>
<dbReference type="RefSeq" id="WP_090714064.1">
    <property type="nucleotide sequence ID" value="NZ_CBCSKY010000011.1"/>
</dbReference>
<dbReference type="AlphaFoldDB" id="A0A1G8P4P2"/>
<evidence type="ECO:0000256" key="2">
    <source>
        <dbReference type="ARBA" id="ARBA00023125"/>
    </source>
</evidence>
<dbReference type="PROSITE" id="PS01124">
    <property type="entry name" value="HTH_ARAC_FAMILY_2"/>
    <property type="match status" value="1"/>
</dbReference>
<dbReference type="InterPro" id="IPR018060">
    <property type="entry name" value="HTH_AraC"/>
</dbReference>
<dbReference type="Pfam" id="PF02311">
    <property type="entry name" value="AraC_binding"/>
    <property type="match status" value="1"/>
</dbReference>
<feature type="domain" description="HTH araC/xylS-type" evidence="4">
    <location>
        <begin position="179"/>
        <end position="277"/>
    </location>
</feature>
<evidence type="ECO:0000256" key="3">
    <source>
        <dbReference type="ARBA" id="ARBA00023163"/>
    </source>
</evidence>
<evidence type="ECO:0000313" key="6">
    <source>
        <dbReference type="Proteomes" id="UP000199050"/>
    </source>
</evidence>
<evidence type="ECO:0000313" key="5">
    <source>
        <dbReference type="EMBL" id="SDI87427.1"/>
    </source>
</evidence>
<dbReference type="GO" id="GO:0003700">
    <property type="term" value="F:DNA-binding transcription factor activity"/>
    <property type="evidence" value="ECO:0007669"/>
    <property type="project" value="InterPro"/>
</dbReference>
<proteinExistence type="predicted"/>
<dbReference type="InterPro" id="IPR014710">
    <property type="entry name" value="RmlC-like_jellyroll"/>
</dbReference>
<accession>A0A1G8P4P2</accession>
<keyword evidence="2 5" id="KW-0238">DNA-binding</keyword>
<dbReference type="EMBL" id="FNDX01000009">
    <property type="protein sequence ID" value="SDI87427.1"/>
    <property type="molecule type" value="Genomic_DNA"/>
</dbReference>
<reference evidence="6" key="1">
    <citation type="submission" date="2016-10" db="EMBL/GenBank/DDBJ databases">
        <authorList>
            <person name="Varghese N."/>
            <person name="Submissions S."/>
        </authorList>
    </citation>
    <scope>NUCLEOTIDE SEQUENCE [LARGE SCALE GENOMIC DNA]</scope>
    <source>
        <strain evidence="6">CGMCC 1.11012</strain>
    </source>
</reference>
<keyword evidence="1" id="KW-0805">Transcription regulation</keyword>
<dbReference type="SUPFAM" id="SSF46689">
    <property type="entry name" value="Homeodomain-like"/>
    <property type="match status" value="2"/>
</dbReference>
<dbReference type="PRINTS" id="PR00032">
    <property type="entry name" value="HTHARAC"/>
</dbReference>
<dbReference type="Gene3D" id="1.10.10.60">
    <property type="entry name" value="Homeodomain-like"/>
    <property type="match status" value="2"/>
</dbReference>
<dbReference type="InterPro" id="IPR003313">
    <property type="entry name" value="AraC-bd"/>
</dbReference>
<dbReference type="GO" id="GO:0043565">
    <property type="term" value="F:sequence-specific DNA binding"/>
    <property type="evidence" value="ECO:0007669"/>
    <property type="project" value="InterPro"/>
</dbReference>
<sequence>MDDNDDLLMDMNNGAFNGELIYAGKMSANPEWKFALHKHEDMHEVIYIEDGVGSYVIDGKAYTAQKGDVLVYNRGTLHQEQSDPDRPLSTCFFNFRFLSPVDQQRDWVVPPGWEPVIRSNHYTSELAMLIQALVNEFSLRGRGYERISQHLLEAILLLLERMILLQNRTSKEEKASLANQIKAYLDTNYRRKLTLADLAQLYHIDSYYLVHLYKNNFGISPINYLIQRRMGEAMRLMAITEKKIWEIAKMVGYDNANYFSILFTRVIGISPRKFREGNQRDLHKD</sequence>
<keyword evidence="6" id="KW-1185">Reference proteome</keyword>
<keyword evidence="3" id="KW-0804">Transcription</keyword>
<dbReference type="InterPro" id="IPR009057">
    <property type="entry name" value="Homeodomain-like_sf"/>
</dbReference>